<dbReference type="PROSITE" id="PS00028">
    <property type="entry name" value="ZINC_FINGER_C2H2_1"/>
    <property type="match status" value="1"/>
</dbReference>
<feature type="region of interest" description="Disordered" evidence="8">
    <location>
        <begin position="75"/>
        <end position="99"/>
    </location>
</feature>
<dbReference type="PANTHER" id="PTHR40626">
    <property type="entry name" value="MIP31509P"/>
    <property type="match status" value="1"/>
</dbReference>
<dbReference type="AlphaFoldDB" id="A0A8G0LHI3"/>
<dbReference type="GO" id="GO:0000981">
    <property type="term" value="F:DNA-binding transcription factor activity, RNA polymerase II-specific"/>
    <property type="evidence" value="ECO:0007669"/>
    <property type="project" value="InterPro"/>
</dbReference>
<evidence type="ECO:0000259" key="9">
    <source>
        <dbReference type="PROSITE" id="PS50157"/>
    </source>
</evidence>
<evidence type="ECO:0000256" key="6">
    <source>
        <dbReference type="ARBA" id="ARBA00023242"/>
    </source>
</evidence>
<keyword evidence="2" id="KW-0479">Metal-binding</keyword>
<dbReference type="Gene3D" id="3.30.160.60">
    <property type="entry name" value="Classic Zinc Finger"/>
    <property type="match status" value="2"/>
</dbReference>
<evidence type="ECO:0000256" key="1">
    <source>
        <dbReference type="ARBA" id="ARBA00004123"/>
    </source>
</evidence>
<dbReference type="EMBL" id="CP075866">
    <property type="protein sequence ID" value="QYT00055.1"/>
    <property type="molecule type" value="Genomic_DNA"/>
</dbReference>
<evidence type="ECO:0000256" key="8">
    <source>
        <dbReference type="SAM" id="MobiDB-lite"/>
    </source>
</evidence>
<feature type="compositionally biased region" description="Polar residues" evidence="8">
    <location>
        <begin position="1"/>
        <end position="10"/>
    </location>
</feature>
<proteinExistence type="predicted"/>
<dbReference type="InterPro" id="IPR036236">
    <property type="entry name" value="Znf_C2H2_sf"/>
</dbReference>
<feature type="region of interest" description="Disordered" evidence="8">
    <location>
        <begin position="158"/>
        <end position="181"/>
    </location>
</feature>
<evidence type="ECO:0000313" key="11">
    <source>
        <dbReference type="Proteomes" id="UP000826661"/>
    </source>
</evidence>
<evidence type="ECO:0000313" key="10">
    <source>
        <dbReference type="EMBL" id="QYT00055.1"/>
    </source>
</evidence>
<dbReference type="PROSITE" id="PS50157">
    <property type="entry name" value="ZINC_FINGER_C2H2_2"/>
    <property type="match status" value="2"/>
</dbReference>
<dbReference type="GO" id="GO:0005634">
    <property type="term" value="C:nucleus"/>
    <property type="evidence" value="ECO:0007669"/>
    <property type="project" value="UniProtKB-SubCell"/>
</dbReference>
<accession>A0A8G0LHI3</accession>
<organism evidence="10 11">
    <name type="scientific">Trichoderma simmonsii</name>
    <dbReference type="NCBI Taxonomy" id="1491479"/>
    <lineage>
        <taxon>Eukaryota</taxon>
        <taxon>Fungi</taxon>
        <taxon>Dikarya</taxon>
        <taxon>Ascomycota</taxon>
        <taxon>Pezizomycotina</taxon>
        <taxon>Sordariomycetes</taxon>
        <taxon>Hypocreomycetidae</taxon>
        <taxon>Hypocreales</taxon>
        <taxon>Hypocreaceae</taxon>
        <taxon>Trichoderma</taxon>
    </lineage>
</organism>
<keyword evidence="5" id="KW-0862">Zinc</keyword>
<feature type="domain" description="C2H2-type" evidence="9">
    <location>
        <begin position="27"/>
        <end position="54"/>
    </location>
</feature>
<keyword evidence="6" id="KW-0539">Nucleus</keyword>
<dbReference type="SUPFAM" id="SSF57667">
    <property type="entry name" value="beta-beta-alpha zinc fingers"/>
    <property type="match status" value="1"/>
</dbReference>
<feature type="region of interest" description="Disordered" evidence="8">
    <location>
        <begin position="1"/>
        <end position="20"/>
    </location>
</feature>
<feature type="compositionally biased region" description="Polar residues" evidence="8">
    <location>
        <begin position="240"/>
        <end position="250"/>
    </location>
</feature>
<evidence type="ECO:0000256" key="3">
    <source>
        <dbReference type="ARBA" id="ARBA00022737"/>
    </source>
</evidence>
<dbReference type="GO" id="GO:0000978">
    <property type="term" value="F:RNA polymerase II cis-regulatory region sequence-specific DNA binding"/>
    <property type="evidence" value="ECO:0007669"/>
    <property type="project" value="InterPro"/>
</dbReference>
<dbReference type="Proteomes" id="UP000826661">
    <property type="component" value="Chromosome III"/>
</dbReference>
<dbReference type="SMART" id="SM00355">
    <property type="entry name" value="ZnF_C2H2"/>
    <property type="match status" value="2"/>
</dbReference>
<feature type="domain" description="C2H2-type" evidence="9">
    <location>
        <begin position="55"/>
        <end position="82"/>
    </location>
</feature>
<feature type="region of interest" description="Disordered" evidence="8">
    <location>
        <begin position="230"/>
        <end position="266"/>
    </location>
</feature>
<dbReference type="GO" id="GO:0000785">
    <property type="term" value="C:chromatin"/>
    <property type="evidence" value="ECO:0007669"/>
    <property type="project" value="TreeGrafter"/>
</dbReference>
<sequence>MPSPDSSHNSNEGRRVHGHRLPTARRNLCVYCTRSFKRAEHLQRHIRTHTKDKPYICQCGTAFARRDLLTRHERLSHGHSSSHQGVDKSADYQDSTGDAAAQSLTEARSVAGVSVSDWAAPNSNEGIGSQWPQREQSETIYQNFSDAALGTLSRTTRPVHSVSDGAVPDQQYGQSMPRHDGDTPLSPEATFNFFNDDGHHFQEFASFLDSIGLPAEWTPPDFTHEVNTNGVDTEGHGTRESNNLRSTNDESCPGSPFGSWPPSVPQGDHPLTSISDTDPHDSNFKTYSMRVDSDIRARFNASLEKYHDIIPDFVLPSRHTLTRYITSFFGGFHSHLQFLHAPTFRPGNCPIELILAICATGAQYCFEHRNSRTLFRTSKAIILANLSQREIAVSQRAGSLLSPLNLGSRLIQQPSGPHFSTVVSSDSEHPNSTPYKEMDTIRCLLILMGYATWEDSELLQEALSLQGLLVHCLRGAGLQETVENDSSSANLSWTEWSEQESVRRTKLVSFTFIHVHSIAYNVYPALRSNEIYLRLPCSTREWNAQTAAQWQAARRDVKAEQLHYQDALSHLLTNSGSNIHISPTPAPLGNYILLHGLLQRIHLIRELSLSALDYSTALPDEELNKIERALRSWTLVWKQAPESSLDPSNENGPIPFTSSALLGLAYIRACLNLGPHRALETRNPLLIAAGISKAPSPSRGRFLIPALIYSTHALSIPVRLGIDSVARSQAFFWSVRHCLSSLECAVFLSKWLCSLSQPHNTQSLTENENRILRWVNAIVQEAISYLDIDKADIGLDIDISRPHTLGLAVSRLWARLFVHNVQWPFINIIGQGLQKTALNNLFPIPSLFLA</sequence>
<dbReference type="PANTHER" id="PTHR40626:SF10">
    <property type="entry name" value="C2H2-TYPE DOMAIN-CONTAINING PROTEIN"/>
    <property type="match status" value="1"/>
</dbReference>
<keyword evidence="4 7" id="KW-0863">Zinc-finger</keyword>
<comment type="subcellular location">
    <subcellularLocation>
        <location evidence="1">Nucleus</location>
    </subcellularLocation>
</comment>
<keyword evidence="11" id="KW-1185">Reference proteome</keyword>
<evidence type="ECO:0000256" key="4">
    <source>
        <dbReference type="ARBA" id="ARBA00022771"/>
    </source>
</evidence>
<name>A0A8G0LHI3_9HYPO</name>
<dbReference type="InterPro" id="IPR051059">
    <property type="entry name" value="VerF-like"/>
</dbReference>
<dbReference type="GO" id="GO:0006351">
    <property type="term" value="P:DNA-templated transcription"/>
    <property type="evidence" value="ECO:0007669"/>
    <property type="project" value="InterPro"/>
</dbReference>
<evidence type="ECO:0000256" key="5">
    <source>
        <dbReference type="ARBA" id="ARBA00022833"/>
    </source>
</evidence>
<evidence type="ECO:0000256" key="7">
    <source>
        <dbReference type="PROSITE-ProRule" id="PRU00042"/>
    </source>
</evidence>
<dbReference type="Pfam" id="PF04082">
    <property type="entry name" value="Fungal_trans"/>
    <property type="match status" value="1"/>
</dbReference>
<reference evidence="10 11" key="1">
    <citation type="journal article" date="2021" name="BMC Genomics">
        <title>Telomere-to-telomere genome assembly of asparaginase-producing Trichoderma simmonsii.</title>
        <authorList>
            <person name="Chung D."/>
            <person name="Kwon Y.M."/>
            <person name="Yang Y."/>
        </authorList>
    </citation>
    <scope>NUCLEOTIDE SEQUENCE [LARGE SCALE GENOMIC DNA]</scope>
    <source>
        <strain evidence="10 11">GH-Sj1</strain>
    </source>
</reference>
<dbReference type="GO" id="GO:0008270">
    <property type="term" value="F:zinc ion binding"/>
    <property type="evidence" value="ECO:0007669"/>
    <property type="project" value="UniProtKB-KW"/>
</dbReference>
<dbReference type="InterPro" id="IPR013087">
    <property type="entry name" value="Znf_C2H2_type"/>
</dbReference>
<protein>
    <submittedName>
        <fullName evidence="10">C2H2 protein</fullName>
    </submittedName>
</protein>
<dbReference type="CDD" id="cd12148">
    <property type="entry name" value="fungal_TF_MHR"/>
    <property type="match status" value="1"/>
</dbReference>
<dbReference type="Pfam" id="PF00096">
    <property type="entry name" value="zf-C2H2"/>
    <property type="match status" value="1"/>
</dbReference>
<dbReference type="InterPro" id="IPR007219">
    <property type="entry name" value="XnlR_reg_dom"/>
</dbReference>
<evidence type="ECO:0000256" key="2">
    <source>
        <dbReference type="ARBA" id="ARBA00022723"/>
    </source>
</evidence>
<keyword evidence="3" id="KW-0677">Repeat</keyword>
<gene>
    <name evidence="10" type="ORF">H0G86_007161</name>
</gene>